<protein>
    <recommendedName>
        <fullName evidence="1">Oligopeptide transport permease C-like N-terminal domain-containing protein</fullName>
    </recommendedName>
</protein>
<proteinExistence type="predicted"/>
<feature type="domain" description="Oligopeptide transport permease C-like N-terminal" evidence="1">
    <location>
        <begin position="10"/>
        <end position="49"/>
    </location>
</feature>
<evidence type="ECO:0000259" key="1">
    <source>
        <dbReference type="Pfam" id="PF12911"/>
    </source>
</evidence>
<dbReference type="Proteomes" id="UP000004650">
    <property type="component" value="Unassembled WGS sequence"/>
</dbReference>
<organism evidence="2 3">
    <name type="scientific">Fusobacterium animalis D11</name>
    <dbReference type="NCBI Taxonomy" id="556264"/>
    <lineage>
        <taxon>Bacteria</taxon>
        <taxon>Fusobacteriati</taxon>
        <taxon>Fusobacteriota</taxon>
        <taxon>Fusobacteriia</taxon>
        <taxon>Fusobacteriales</taxon>
        <taxon>Fusobacteriaceae</taxon>
        <taxon>Fusobacterium</taxon>
    </lineage>
</organism>
<reference evidence="2 3" key="2">
    <citation type="submission" date="2013-10" db="EMBL/GenBank/DDBJ databases">
        <title>The Genome Sequence of Fusobacterium nucleatum subsp. animalis D11.</title>
        <authorList>
            <consortium name="The Broad Institute Genomics Platform"/>
            <person name="Earl A."/>
            <person name="Ward D."/>
            <person name="Feldgarden M."/>
            <person name="Gevers D."/>
            <person name="Kostic A."/>
            <person name="Garrett W."/>
            <person name="Young S.K."/>
            <person name="Zeng Q."/>
            <person name="Gargeya S."/>
            <person name="Fitzgerald M."/>
            <person name="Abouelleil A."/>
            <person name="Alvarado L."/>
            <person name="Berlin A.M."/>
            <person name="Chapman S.B."/>
            <person name="Gainer-Dewar J."/>
            <person name="Goldberg J."/>
            <person name="Gnerre S."/>
            <person name="Griggs A."/>
            <person name="Gujja S."/>
            <person name="Hansen M."/>
            <person name="Howarth C."/>
            <person name="Imamovic A."/>
            <person name="Ireland A."/>
            <person name="Larimer J."/>
            <person name="McCowan C."/>
            <person name="Murphy C."/>
            <person name="Pearson M."/>
            <person name="Poon T.W."/>
            <person name="Priest M."/>
            <person name="Roberts A."/>
            <person name="Saif S."/>
            <person name="Shea T."/>
            <person name="Sykes S."/>
            <person name="Wortman J."/>
            <person name="Nusbaum C."/>
            <person name="Birren B."/>
        </authorList>
    </citation>
    <scope>NUCLEOTIDE SEQUENCE [LARGE SCALE GENOMIC DNA]</scope>
    <source>
        <strain evidence="2 3">D11</strain>
    </source>
</reference>
<dbReference type="AlphaFoldDB" id="A0A0K9CP73"/>
<sequence>MEKTKNKKQSQWAEVFRMLKKNRMAMLGLIILVILVLLALFADVIANYDAVVIKTKSS</sequence>
<gene>
    <name evidence="2" type="ORF">PSAG_04606</name>
</gene>
<dbReference type="Pfam" id="PF12911">
    <property type="entry name" value="OppC_N"/>
    <property type="match status" value="1"/>
</dbReference>
<name>A0A0K9CP73_9FUSO</name>
<dbReference type="GO" id="GO:0005886">
    <property type="term" value="C:plasma membrane"/>
    <property type="evidence" value="ECO:0007669"/>
    <property type="project" value="UniProtKB-SubCell"/>
</dbReference>
<comment type="caution">
    <text evidence="2">The sequence shown here is derived from an EMBL/GenBank/DDBJ whole genome shotgun (WGS) entry which is preliminary data.</text>
</comment>
<dbReference type="InterPro" id="IPR025966">
    <property type="entry name" value="OppC_N"/>
</dbReference>
<evidence type="ECO:0000313" key="2">
    <source>
        <dbReference type="EMBL" id="KMV76016.1"/>
    </source>
</evidence>
<accession>A0A0K9CP73</accession>
<reference evidence="3" key="1">
    <citation type="submission" date="2009-02" db="EMBL/GenBank/DDBJ databases">
        <title>The Genome Sequence of Shigella sp. D9.</title>
        <authorList>
            <consortium name="The Broad Institute Genome Sequencing Platform"/>
            <person name="Ward D."/>
            <person name="Young S.K."/>
            <person name="Kodira C.D."/>
            <person name="Zeng Q."/>
            <person name="Koehrsen M."/>
            <person name="Alvarado L."/>
            <person name="Berlin A."/>
            <person name="Borenstein D."/>
            <person name="Chen Z."/>
            <person name="Engels R."/>
            <person name="Freedman E."/>
            <person name="Gellesch M."/>
            <person name="Goldberg J."/>
            <person name="Griggs A."/>
            <person name="Gujja S."/>
            <person name="Heiman D."/>
            <person name="Hepburn T."/>
            <person name="Howarth C."/>
            <person name="Jen D."/>
            <person name="Larson L."/>
            <person name="Lewis B."/>
            <person name="Mehta T."/>
            <person name="Park D."/>
            <person name="Pearson M."/>
            <person name="Roberts A."/>
            <person name="Saif S."/>
            <person name="Shea T."/>
            <person name="Shenoy N."/>
            <person name="Sisk P."/>
            <person name="Stolte C."/>
            <person name="Sykes S."/>
            <person name="Walk T."/>
            <person name="White J."/>
            <person name="Yandava C."/>
            <person name="Allen-Vercoe E."/>
            <person name="Strauss J."/>
            <person name="Sibley C."/>
            <person name="White A."/>
            <person name="Ambrose C."/>
            <person name="Lander E."/>
            <person name="Nusbaum C."/>
            <person name="Galagan J."/>
            <person name="Birren B."/>
        </authorList>
    </citation>
    <scope>NUCLEOTIDE SEQUENCE [LARGE SCALE GENOMIC DNA]</scope>
    <source>
        <strain evidence="3">D11</strain>
    </source>
</reference>
<dbReference type="EMBL" id="ACDS02000039">
    <property type="protein sequence ID" value="KMV76016.1"/>
    <property type="molecule type" value="Genomic_DNA"/>
</dbReference>
<evidence type="ECO:0000313" key="3">
    <source>
        <dbReference type="Proteomes" id="UP000004650"/>
    </source>
</evidence>